<proteinExistence type="predicted"/>
<dbReference type="SUPFAM" id="SSF48208">
    <property type="entry name" value="Six-hairpin glycosidases"/>
    <property type="match status" value="1"/>
</dbReference>
<dbReference type="GO" id="GO:0005975">
    <property type="term" value="P:carbohydrate metabolic process"/>
    <property type="evidence" value="ECO:0007669"/>
    <property type="project" value="InterPro"/>
</dbReference>
<accession>A0A839THS7</accession>
<dbReference type="Proteomes" id="UP000517523">
    <property type="component" value="Unassembled WGS sequence"/>
</dbReference>
<gene>
    <name evidence="1" type="ORF">FHS19_000826</name>
</gene>
<dbReference type="EMBL" id="JACHXJ010000001">
    <property type="protein sequence ID" value="MBB3126172.1"/>
    <property type="molecule type" value="Genomic_DNA"/>
</dbReference>
<dbReference type="AlphaFoldDB" id="A0A839THS7"/>
<name>A0A839THS7_9BACL</name>
<protein>
    <submittedName>
        <fullName evidence="1">Uncharacterized protein</fullName>
    </submittedName>
</protein>
<dbReference type="RefSeq" id="WP_183578905.1">
    <property type="nucleotide sequence ID" value="NZ_JACHXJ010000001.1"/>
</dbReference>
<comment type="caution">
    <text evidence="1">The sequence shown here is derived from an EMBL/GenBank/DDBJ whole genome shotgun (WGS) entry which is preliminary data.</text>
</comment>
<sequence>MKTFRLASRAGNRIVELRQSDNDIDWQLTSGGDAKPYFSDSLSRMAVCSQGRPWRADRITLKSSRVECDDDMLRVAADCGELHLAIELSFDAEGLLRVDVTWENTGDVTLKDAAVGLEWELGTRGKENVTIPHMIYNNNPSADPARLVPRLGVGEFQGFICEEHRLPIPCVNVEWEEDKGHQRSFTLFSLPSYIESEDGTVHYGSLGAYRRNGNISLTAMSGVLMFNGEKDIVYVSKSLTGPYDGGYTDFPPGFSLTKHYVLEWGPQQVPGRAFSQVVHRAVRLYEPRGAAPHSIDELIRLKTLAMDDRWRETEQAAGYVKFNDRNAFGLVSKHGLHYMYGWTGQCLKLAWCDAFIGFGERDSERMLRCKKAVSFYLKGSGTAVPGLRSSSYHLSDGRWENFHRQLEAVVSSRAFGETESDLADIILLFRSRGEAVPEDWTDELKRSADFLLSAAMPSGIFPASWSLDGQAAETEITAAGIPCVIALLKAYQVTGEATYLQVSTSSMERYYELHAKTFERPFARSTLDARCEDKEAGMFFFIAAYELFRLTDEAEYREWAEIAADWILTYVYLWNPAYDQGSAFRERGFNAVGWPGVSVQNHHLDVFFPTYELWQFGRLTGNEMYVRLARTIFDALGQGICTKPGEWGFTVVGEQAEGFFQSNFQGRGRSNTWNPSWVISEVLHHALRFRAALAQEDEALQGRVNYH</sequence>
<evidence type="ECO:0000313" key="1">
    <source>
        <dbReference type="EMBL" id="MBB3126172.1"/>
    </source>
</evidence>
<dbReference type="InterPro" id="IPR008928">
    <property type="entry name" value="6-hairpin_glycosidase_sf"/>
</dbReference>
<evidence type="ECO:0000313" key="2">
    <source>
        <dbReference type="Proteomes" id="UP000517523"/>
    </source>
</evidence>
<reference evidence="1 2" key="1">
    <citation type="submission" date="2020-08" db="EMBL/GenBank/DDBJ databases">
        <title>Genomic Encyclopedia of Type Strains, Phase III (KMG-III): the genomes of soil and plant-associated and newly described type strains.</title>
        <authorList>
            <person name="Whitman W."/>
        </authorList>
    </citation>
    <scope>NUCLEOTIDE SEQUENCE [LARGE SCALE GENOMIC DNA]</scope>
    <source>
        <strain evidence="1 2">CECT 5831</strain>
    </source>
</reference>
<organism evidence="1 2">
    <name type="scientific">Paenibacillus rhizosphaerae</name>
    <dbReference type="NCBI Taxonomy" id="297318"/>
    <lineage>
        <taxon>Bacteria</taxon>
        <taxon>Bacillati</taxon>
        <taxon>Bacillota</taxon>
        <taxon>Bacilli</taxon>
        <taxon>Bacillales</taxon>
        <taxon>Paenibacillaceae</taxon>
        <taxon>Paenibacillus</taxon>
    </lineage>
</organism>
<dbReference type="Gene3D" id="1.50.10.20">
    <property type="match status" value="1"/>
</dbReference>